<dbReference type="Proteomes" id="UP000465609">
    <property type="component" value="Plasmid pJCM15296"/>
</dbReference>
<name>A0ABN5Z253_9MYCO</name>
<feature type="region of interest" description="Disordered" evidence="1">
    <location>
        <begin position="186"/>
        <end position="226"/>
    </location>
</feature>
<dbReference type="InterPro" id="IPR002586">
    <property type="entry name" value="CobQ/CobB/MinD/ParA_Nub-bd_dom"/>
</dbReference>
<gene>
    <name evidence="3" type="ORF">MAUB_64480</name>
</gene>
<organism evidence="3 4">
    <name type="scientific">Mycolicibacterium aubagnense</name>
    <dbReference type="NCBI Taxonomy" id="319707"/>
    <lineage>
        <taxon>Bacteria</taxon>
        <taxon>Bacillati</taxon>
        <taxon>Actinomycetota</taxon>
        <taxon>Actinomycetes</taxon>
        <taxon>Mycobacteriales</taxon>
        <taxon>Mycobacteriaceae</taxon>
        <taxon>Mycolicibacterium</taxon>
    </lineage>
</organism>
<keyword evidence="4" id="KW-1185">Reference proteome</keyword>
<feature type="compositionally biased region" description="Pro residues" evidence="1">
    <location>
        <begin position="81"/>
        <end position="94"/>
    </location>
</feature>
<proteinExistence type="predicted"/>
<evidence type="ECO:0000256" key="1">
    <source>
        <dbReference type="SAM" id="MobiDB-lite"/>
    </source>
</evidence>
<dbReference type="Pfam" id="PF01656">
    <property type="entry name" value="CbiA"/>
    <property type="match status" value="1"/>
</dbReference>
<feature type="region of interest" description="Disordered" evidence="1">
    <location>
        <begin position="1"/>
        <end position="149"/>
    </location>
</feature>
<feature type="compositionally biased region" description="Polar residues" evidence="1">
    <location>
        <begin position="186"/>
        <end position="198"/>
    </location>
</feature>
<dbReference type="InterPro" id="IPR027417">
    <property type="entry name" value="P-loop_NTPase"/>
</dbReference>
<dbReference type="PANTHER" id="PTHR43384:SF14">
    <property type="entry name" value="ESX-1 SECRETION-ASSOCIATED PROTEIN ESPI"/>
    <property type="match status" value="1"/>
</dbReference>
<evidence type="ECO:0000313" key="4">
    <source>
        <dbReference type="Proteomes" id="UP000465609"/>
    </source>
</evidence>
<evidence type="ECO:0000259" key="2">
    <source>
        <dbReference type="Pfam" id="PF01656"/>
    </source>
</evidence>
<dbReference type="EMBL" id="AP022578">
    <property type="protein sequence ID" value="BBX88247.1"/>
    <property type="molecule type" value="Genomic_DNA"/>
</dbReference>
<dbReference type="RefSeq" id="WP_138233403.1">
    <property type="nucleotide sequence ID" value="NZ_AP022578.1"/>
</dbReference>
<keyword evidence="3" id="KW-0614">Plasmid</keyword>
<dbReference type="PANTHER" id="PTHR43384">
    <property type="entry name" value="SEPTUM SITE-DETERMINING PROTEIN MIND HOMOLOG, CHLOROPLASTIC-RELATED"/>
    <property type="match status" value="1"/>
</dbReference>
<reference evidence="3 4" key="1">
    <citation type="journal article" date="2019" name="Emerg. Microbes Infect.">
        <title>Comprehensive subspecies identification of 175 nontuberculous mycobacteria species based on 7547 genomic profiles.</title>
        <authorList>
            <person name="Matsumoto Y."/>
            <person name="Kinjo T."/>
            <person name="Motooka D."/>
            <person name="Nabeya D."/>
            <person name="Jung N."/>
            <person name="Uechi K."/>
            <person name="Horii T."/>
            <person name="Iida T."/>
            <person name="Fujita J."/>
            <person name="Nakamura S."/>
        </authorList>
    </citation>
    <scope>NUCLEOTIDE SEQUENCE [LARGE SCALE GENOMIC DNA]</scope>
    <source>
        <strain evidence="3 4">JCM 15296</strain>
        <plasmid evidence="3">pJCM15296</plasmid>
    </source>
</reference>
<feature type="compositionally biased region" description="Basic and acidic residues" evidence="1">
    <location>
        <begin position="32"/>
        <end position="47"/>
    </location>
</feature>
<feature type="domain" description="CobQ/CobB/MinD/ParA nucleotide binding" evidence="2">
    <location>
        <begin position="292"/>
        <end position="512"/>
    </location>
</feature>
<dbReference type="InterPro" id="IPR050625">
    <property type="entry name" value="ParA/MinD_ATPase"/>
</dbReference>
<evidence type="ECO:0000313" key="3">
    <source>
        <dbReference type="EMBL" id="BBX88247.1"/>
    </source>
</evidence>
<geneLocation type="plasmid" evidence="3 4">
    <name>pJCM15296</name>
</geneLocation>
<dbReference type="SUPFAM" id="SSF52540">
    <property type="entry name" value="P-loop containing nucleoside triphosphate hydrolases"/>
    <property type="match status" value="1"/>
</dbReference>
<sequence>MSTPNDRDFFSTLGQPGGGVNQPVDGDAVDAGEPKHQATNGIHHDAPAPDTDTGHVNGLQQARPPHFGAMSSSGPAGLNPPTGPQPQLPQPPQRPYDTGGFPSYDPRQGPPQRPAGESTGSFPAARPTGLNPAAASPVPPRPTFDPEGTQIMDRATHAKMIQDVQAFQAGAAAAGREVITPASFNESAAPQRSWQNAAPGQWPGNPPPMHPVQQQPARRSQTDEPVGHEGLAERLRAGDLVTPAKAPATRGWRYWLYRTSFKTINVGASPDELYERELIAQVGANLRGTYTVAVLGGKGGSGKTSITTTLASMIRSHRSDPVVAIDADPAEGANLADRIDPRAASVRAILGDRNLNRYTDMRSLTGQNSAGLDVVASPQHNGASTTAITPEEFSDAHARLSTFYNILLVDSGQQLGHAVMPAVLKSANAIVVVASADTGGSAGADTNLKWLVAKEYHELLSRMVVVINHHRPAASRRDRKATAQLVQATGDHFRRRIGEKRVFVLPFDEHLATSAVVNLDDLNKTTRRRLLEIGAALSQGFSTTSDTK</sequence>
<accession>A0ABN5Z253</accession>
<protein>
    <recommendedName>
        <fullName evidence="2">CobQ/CobB/MinD/ParA nucleotide binding domain-containing protein</fullName>
    </recommendedName>
</protein>
<dbReference type="Gene3D" id="3.40.50.300">
    <property type="entry name" value="P-loop containing nucleotide triphosphate hydrolases"/>
    <property type="match status" value="1"/>
</dbReference>